<comment type="caution">
    <text evidence="11">The sequence shown here is derived from an EMBL/GenBank/DDBJ whole genome shotgun (WGS) entry which is preliminary data.</text>
</comment>
<feature type="binding site" evidence="8">
    <location>
        <position position="262"/>
    </location>
    <ligand>
        <name>substrate</name>
    </ligand>
</feature>
<dbReference type="GO" id="GO:0008360">
    <property type="term" value="P:regulation of cell shape"/>
    <property type="evidence" value="ECO:0007669"/>
    <property type="project" value="UniProtKB-KW"/>
</dbReference>
<keyword evidence="5" id="KW-0573">Peptidoglycan synthesis</keyword>
<dbReference type="InterPro" id="IPR012338">
    <property type="entry name" value="Beta-lactam/transpept-like"/>
</dbReference>
<feature type="active site" evidence="7">
    <location>
        <position position="155"/>
    </location>
</feature>
<evidence type="ECO:0000256" key="7">
    <source>
        <dbReference type="PIRSR" id="PIRSR618044-1"/>
    </source>
</evidence>
<organism evidence="11 12">
    <name type="scientific">Candidatus Gottesmanbacteria bacterium RIFCSPHIGHO2_02_FULL_39_11</name>
    <dbReference type="NCBI Taxonomy" id="1798382"/>
    <lineage>
        <taxon>Bacteria</taxon>
        <taxon>Candidatus Gottesmaniibacteriota</taxon>
    </lineage>
</organism>
<dbReference type="InterPro" id="IPR001967">
    <property type="entry name" value="Peptidase_S11_N"/>
</dbReference>
<dbReference type="PANTHER" id="PTHR21581">
    <property type="entry name" value="D-ALANYL-D-ALANINE CARBOXYPEPTIDASE"/>
    <property type="match status" value="1"/>
</dbReference>
<dbReference type="AlphaFoldDB" id="A0A1F5ZSD7"/>
<accession>A0A1F5ZSD7</accession>
<sequence length="356" mass="39807">MKKISSKLKNLKKHKQRIIIFVLFLILISLFPSQNVYFYTPPELIGYALPEKSVLPAPPAIPINQTKNPPPLLSAAAVLVKDITSGVVLYSKNKNERLAPASTSKIMTALVSLNHYKLDDVLTVKTVITEGKTMGLVNSERMTAENVLYATLVDSANDAAYTLADNYPGGVENFVSEMNRVAKEMGLSNTHFQNPVGFDNTNQYTTASELAQMALVGLRNPVFTKMVGTKEITVSDVNYQYFHDLKNVNELLGRIPGVSGVKTGFTEEGGEILVSEVKRNDHRVLIVILKSADRFTETQHLMNWIFDNFQWKDINSIVPEKPRVHTLQNHYLPQIHIPAASMVVLPQNHSKPYIYL</sequence>
<dbReference type="PRINTS" id="PR00725">
    <property type="entry name" value="DADACBPTASE1"/>
</dbReference>
<evidence type="ECO:0000256" key="2">
    <source>
        <dbReference type="ARBA" id="ARBA00022729"/>
    </source>
</evidence>
<keyword evidence="3" id="KW-0378">Hydrolase</keyword>
<dbReference type="EMBL" id="MFJL01000026">
    <property type="protein sequence ID" value="OGG15390.1"/>
    <property type="molecule type" value="Genomic_DNA"/>
</dbReference>
<comment type="similarity">
    <text evidence="1 9">Belongs to the peptidase S11 family.</text>
</comment>
<evidence type="ECO:0000256" key="3">
    <source>
        <dbReference type="ARBA" id="ARBA00022801"/>
    </source>
</evidence>
<dbReference type="Proteomes" id="UP000176923">
    <property type="component" value="Unassembled WGS sequence"/>
</dbReference>
<dbReference type="SUPFAM" id="SSF56601">
    <property type="entry name" value="beta-lactamase/transpeptidase-like"/>
    <property type="match status" value="1"/>
</dbReference>
<dbReference type="InterPro" id="IPR018044">
    <property type="entry name" value="Peptidase_S11"/>
</dbReference>
<evidence type="ECO:0000256" key="6">
    <source>
        <dbReference type="ARBA" id="ARBA00023316"/>
    </source>
</evidence>
<evidence type="ECO:0000313" key="11">
    <source>
        <dbReference type="EMBL" id="OGG15390.1"/>
    </source>
</evidence>
<feature type="active site" description="Acyl-ester intermediate" evidence="7">
    <location>
        <position position="102"/>
    </location>
</feature>
<evidence type="ECO:0000313" key="12">
    <source>
        <dbReference type="Proteomes" id="UP000176923"/>
    </source>
</evidence>
<gene>
    <name evidence="11" type="ORF">A3D77_07670</name>
</gene>
<dbReference type="Pfam" id="PF00768">
    <property type="entry name" value="Peptidase_S11"/>
    <property type="match status" value="1"/>
</dbReference>
<keyword evidence="2" id="KW-0732">Signal</keyword>
<feature type="active site" description="Proton acceptor" evidence="7">
    <location>
        <position position="105"/>
    </location>
</feature>
<dbReference type="PANTHER" id="PTHR21581:SF33">
    <property type="entry name" value="D-ALANYL-D-ALANINE CARBOXYPEPTIDASE DACB"/>
    <property type="match status" value="1"/>
</dbReference>
<evidence type="ECO:0000256" key="4">
    <source>
        <dbReference type="ARBA" id="ARBA00022960"/>
    </source>
</evidence>
<proteinExistence type="inferred from homology"/>
<keyword evidence="6" id="KW-0961">Cell wall biogenesis/degradation</keyword>
<dbReference type="Gene3D" id="3.40.710.10">
    <property type="entry name" value="DD-peptidase/beta-lactamase superfamily"/>
    <property type="match status" value="1"/>
</dbReference>
<dbReference type="GO" id="GO:0009002">
    <property type="term" value="F:serine-type D-Ala-D-Ala carboxypeptidase activity"/>
    <property type="evidence" value="ECO:0007669"/>
    <property type="project" value="InterPro"/>
</dbReference>
<evidence type="ECO:0000259" key="10">
    <source>
        <dbReference type="Pfam" id="PF00768"/>
    </source>
</evidence>
<dbReference type="GO" id="GO:0009252">
    <property type="term" value="P:peptidoglycan biosynthetic process"/>
    <property type="evidence" value="ECO:0007669"/>
    <property type="project" value="UniProtKB-KW"/>
</dbReference>
<reference evidence="11 12" key="1">
    <citation type="journal article" date="2016" name="Nat. Commun.">
        <title>Thousands of microbial genomes shed light on interconnected biogeochemical processes in an aquifer system.</title>
        <authorList>
            <person name="Anantharaman K."/>
            <person name="Brown C.T."/>
            <person name="Hug L.A."/>
            <person name="Sharon I."/>
            <person name="Castelle C.J."/>
            <person name="Probst A.J."/>
            <person name="Thomas B.C."/>
            <person name="Singh A."/>
            <person name="Wilkins M.J."/>
            <person name="Karaoz U."/>
            <person name="Brodie E.L."/>
            <person name="Williams K.H."/>
            <person name="Hubbard S.S."/>
            <person name="Banfield J.F."/>
        </authorList>
    </citation>
    <scope>NUCLEOTIDE SEQUENCE [LARGE SCALE GENOMIC DNA]</scope>
</reference>
<name>A0A1F5ZSD7_9BACT</name>
<feature type="domain" description="Peptidase S11 D-alanyl-D-alanine carboxypeptidase A N-terminal" evidence="10">
    <location>
        <begin position="69"/>
        <end position="290"/>
    </location>
</feature>
<keyword evidence="4" id="KW-0133">Cell shape</keyword>
<evidence type="ECO:0000256" key="9">
    <source>
        <dbReference type="RuleBase" id="RU004016"/>
    </source>
</evidence>
<dbReference type="GO" id="GO:0071555">
    <property type="term" value="P:cell wall organization"/>
    <property type="evidence" value="ECO:0007669"/>
    <property type="project" value="UniProtKB-KW"/>
</dbReference>
<dbReference type="STRING" id="1798382.A3D77_07670"/>
<evidence type="ECO:0000256" key="1">
    <source>
        <dbReference type="ARBA" id="ARBA00007164"/>
    </source>
</evidence>
<dbReference type="GO" id="GO:0006508">
    <property type="term" value="P:proteolysis"/>
    <property type="evidence" value="ECO:0007669"/>
    <property type="project" value="InterPro"/>
</dbReference>
<evidence type="ECO:0000256" key="5">
    <source>
        <dbReference type="ARBA" id="ARBA00022984"/>
    </source>
</evidence>
<protein>
    <recommendedName>
        <fullName evidence="10">Peptidase S11 D-alanyl-D-alanine carboxypeptidase A N-terminal domain-containing protein</fullName>
    </recommendedName>
</protein>
<evidence type="ECO:0000256" key="8">
    <source>
        <dbReference type="PIRSR" id="PIRSR618044-2"/>
    </source>
</evidence>